<evidence type="ECO:0000259" key="2">
    <source>
        <dbReference type="Pfam" id="PF00582"/>
    </source>
</evidence>
<comment type="caution">
    <text evidence="3">The sequence shown here is derived from an EMBL/GenBank/DDBJ whole genome shotgun (WGS) entry which is preliminary data.</text>
</comment>
<comment type="similarity">
    <text evidence="1">Belongs to the universal stress protein A family.</text>
</comment>
<dbReference type="RefSeq" id="WP_138214567.1">
    <property type="nucleotide sequence ID" value="NZ_VASG01000004.1"/>
</dbReference>
<dbReference type="PRINTS" id="PR01438">
    <property type="entry name" value="UNVRSLSTRESS"/>
</dbReference>
<dbReference type="AlphaFoldDB" id="A0A5R9A6C9"/>
<gene>
    <name evidence="3" type="ORF">FEA48_15240</name>
</gene>
<dbReference type="InterPro" id="IPR006015">
    <property type="entry name" value="Universal_stress_UspA"/>
</dbReference>
<dbReference type="Pfam" id="PF00582">
    <property type="entry name" value="Usp"/>
    <property type="match status" value="1"/>
</dbReference>
<dbReference type="SUPFAM" id="SSF52402">
    <property type="entry name" value="Adenine nucleotide alpha hydrolases-like"/>
    <property type="match status" value="1"/>
</dbReference>
<protein>
    <submittedName>
        <fullName evidence="3">Universal stress protein</fullName>
    </submittedName>
</protein>
<dbReference type="PANTHER" id="PTHR46268">
    <property type="entry name" value="STRESS RESPONSE PROTEIN NHAX"/>
    <property type="match status" value="1"/>
</dbReference>
<dbReference type="InterPro" id="IPR006016">
    <property type="entry name" value="UspA"/>
</dbReference>
<feature type="domain" description="UspA" evidence="2">
    <location>
        <begin position="1"/>
        <end position="148"/>
    </location>
</feature>
<evidence type="ECO:0000313" key="4">
    <source>
        <dbReference type="Proteomes" id="UP000307510"/>
    </source>
</evidence>
<proteinExistence type="inferred from homology"/>
<dbReference type="EMBL" id="VASG01000004">
    <property type="protein sequence ID" value="TLP73595.1"/>
    <property type="molecule type" value="Genomic_DNA"/>
</dbReference>
<dbReference type="CDD" id="cd00293">
    <property type="entry name" value="USP-like"/>
    <property type="match status" value="1"/>
</dbReference>
<reference evidence="3 4" key="1">
    <citation type="submission" date="2019-05" db="EMBL/GenBank/DDBJ databases">
        <authorList>
            <person name="Moore K."/>
            <person name="O'Neill P."/>
            <person name="Farbos A."/>
            <person name="Studholme D.J."/>
        </authorList>
    </citation>
    <scope>NUCLEOTIDE SEQUENCE [LARGE SCALE GENOMIC DNA]</scope>
    <source>
        <strain evidence="3 4">DSM 9128</strain>
    </source>
</reference>
<evidence type="ECO:0000256" key="1">
    <source>
        <dbReference type="ARBA" id="ARBA00008791"/>
    </source>
</evidence>
<dbReference type="Gene3D" id="3.40.50.620">
    <property type="entry name" value="HUPs"/>
    <property type="match status" value="1"/>
</dbReference>
<dbReference type="PANTHER" id="PTHR46268:SF15">
    <property type="entry name" value="UNIVERSAL STRESS PROTEIN HP_0031"/>
    <property type="match status" value="1"/>
</dbReference>
<evidence type="ECO:0000313" key="3">
    <source>
        <dbReference type="EMBL" id="TLP73595.1"/>
    </source>
</evidence>
<reference evidence="4" key="2">
    <citation type="submission" date="2019-06" db="EMBL/GenBank/DDBJ databases">
        <title>AzeR, a transcriptional regulator that responds to azelaic acid in Pseudomonas nitroreducens.</title>
        <authorList>
            <person name="Bez C."/>
            <person name="Javvadi S.G."/>
            <person name="Bertani I."/>
            <person name="Devescovi G."/>
            <person name="Studholme D.J."/>
            <person name="Geller A."/>
            <person name="Levy A."/>
            <person name="Venturi V."/>
        </authorList>
    </citation>
    <scope>NUCLEOTIDE SEQUENCE [LARGE SCALE GENOMIC DNA]</scope>
    <source>
        <strain evidence="4">DSM 9128</strain>
    </source>
</reference>
<dbReference type="Proteomes" id="UP000307510">
    <property type="component" value="Unassembled WGS sequence"/>
</dbReference>
<dbReference type="InterPro" id="IPR014729">
    <property type="entry name" value="Rossmann-like_a/b/a_fold"/>
</dbReference>
<name>A0A5R9A6C9_PSENT</name>
<organism evidence="3 4">
    <name type="scientific">Pseudomonas nitroreducens</name>
    <dbReference type="NCBI Taxonomy" id="46680"/>
    <lineage>
        <taxon>Bacteria</taxon>
        <taxon>Pseudomonadati</taxon>
        <taxon>Pseudomonadota</taxon>
        <taxon>Gammaproteobacteria</taxon>
        <taxon>Pseudomonadales</taxon>
        <taxon>Pseudomonadaceae</taxon>
        <taxon>Pseudomonas</taxon>
    </lineage>
</organism>
<sequence length="150" mass="16298">MYEHVLAAVDGSPVSFRALAEGARLVRMSGGELHVITIVDRPLGHLPYYAKYYDAEALHAAALKAADDILSKAREVVEEYAVAASYQRVTMETTGEEVADRIEAEADAVKADAIVMGTHSRRGVHRLMLGSVAEGVLQSSKRPVLLVRDH</sequence>
<accession>A0A5R9A6C9</accession>